<keyword evidence="2" id="KW-1185">Reference proteome</keyword>
<sequence>MNHILTNLLNIADKLDKEIKLPTPLPNEDLTKWLKAISELGTDENDAFVNLLESDSAIDDTQKQILFRLDLLNEIFHLLLTEKENFTKNDLSSIFLNKDDMLAEFKERERIEKKYILLFNLIFALIKANINEIYSYSKVSVKVDRVKKGKLPKAKKPAQLKAEEYAKEIWAKAPDITQENMAYQLKDKLDLTQSIRTIINWIKPFKPKP</sequence>
<gene>
    <name evidence="1" type="ORF">AK33_07625</name>
</gene>
<evidence type="ECO:0000313" key="1">
    <source>
        <dbReference type="EMBL" id="EXI62135.1"/>
    </source>
</evidence>
<protein>
    <submittedName>
        <fullName evidence="1">Uncharacterized protein</fullName>
    </submittedName>
</protein>
<dbReference type="Proteomes" id="UP000054123">
    <property type="component" value="Unassembled WGS sequence"/>
</dbReference>
<dbReference type="PATRIC" id="fig|1450449.3.peg.1500"/>
<dbReference type="EMBL" id="JANJ01000005">
    <property type="protein sequence ID" value="EXI62135.1"/>
    <property type="molecule type" value="Genomic_DNA"/>
</dbReference>
<comment type="caution">
    <text evidence="1">The sequence shown here is derived from an EMBL/GenBank/DDBJ whole genome shotgun (WGS) entry which is preliminary data.</text>
</comment>
<dbReference type="AlphaFoldDB" id="A0A011NCK9"/>
<organism evidence="1 2">
    <name type="scientific">Mannheimia granulomatis</name>
    <dbReference type="NCBI Taxonomy" id="85402"/>
    <lineage>
        <taxon>Bacteria</taxon>
        <taxon>Pseudomonadati</taxon>
        <taxon>Pseudomonadota</taxon>
        <taxon>Gammaproteobacteria</taxon>
        <taxon>Pasteurellales</taxon>
        <taxon>Pasteurellaceae</taxon>
        <taxon>Mannheimia</taxon>
    </lineage>
</organism>
<dbReference type="OrthoDB" id="5691066at2"/>
<proteinExistence type="predicted"/>
<reference evidence="1 2" key="1">
    <citation type="journal article" date="2014" name="Genome Announc.">
        <title>Genome Sequence of a Presumptive Mannheimia haemolytica Strain with an A1/A6-Cross-Reactive Serotype from a White-Tailed Deer (Odocoileus virginianus).</title>
        <authorList>
            <person name="Lawrence P.K."/>
            <person name="Bey R.F."/>
            <person name="Wiener B."/>
            <person name="Kittichotirat W."/>
            <person name="Bumgarner R.E."/>
        </authorList>
    </citation>
    <scope>NUCLEOTIDE SEQUENCE [LARGE SCALE GENOMIC DNA]</scope>
    <source>
        <strain evidence="1 2">PKL10</strain>
    </source>
</reference>
<dbReference type="RefSeq" id="WP_042803219.1">
    <property type="nucleotide sequence ID" value="NZ_AVSP01000002.1"/>
</dbReference>
<accession>A0A011NCK9</accession>
<name>A0A011NCK9_9PAST</name>
<evidence type="ECO:0000313" key="2">
    <source>
        <dbReference type="Proteomes" id="UP000054123"/>
    </source>
</evidence>